<dbReference type="Pfam" id="PF00069">
    <property type="entry name" value="Pkinase"/>
    <property type="match status" value="1"/>
</dbReference>
<dbReference type="EMBL" id="QKWP01000380">
    <property type="protein sequence ID" value="RIB21098.1"/>
    <property type="molecule type" value="Genomic_DNA"/>
</dbReference>
<feature type="domain" description="Protein kinase" evidence="6">
    <location>
        <begin position="37"/>
        <end position="324"/>
    </location>
</feature>
<dbReference type="GO" id="GO:0004674">
    <property type="term" value="F:protein serine/threonine kinase activity"/>
    <property type="evidence" value="ECO:0007669"/>
    <property type="project" value="TreeGrafter"/>
</dbReference>
<feature type="binding site" evidence="5">
    <location>
        <position position="64"/>
    </location>
    <ligand>
        <name>ATP</name>
        <dbReference type="ChEBI" id="CHEBI:30616"/>
    </ligand>
</feature>
<comment type="caution">
    <text evidence="7">The sequence shown here is derived from an EMBL/GenBank/DDBJ whole genome shotgun (WGS) entry which is preliminary data.</text>
</comment>
<protein>
    <submittedName>
        <fullName evidence="7">Kinase-like domain-containing protein</fullName>
    </submittedName>
</protein>
<dbReference type="InterPro" id="IPR017441">
    <property type="entry name" value="Protein_kinase_ATP_BS"/>
</dbReference>
<evidence type="ECO:0000256" key="5">
    <source>
        <dbReference type="PROSITE-ProRule" id="PRU10141"/>
    </source>
</evidence>
<dbReference type="AlphaFoldDB" id="A0A397VH18"/>
<organism evidence="7 8">
    <name type="scientific">Gigaspora rosea</name>
    <dbReference type="NCBI Taxonomy" id="44941"/>
    <lineage>
        <taxon>Eukaryota</taxon>
        <taxon>Fungi</taxon>
        <taxon>Fungi incertae sedis</taxon>
        <taxon>Mucoromycota</taxon>
        <taxon>Glomeromycotina</taxon>
        <taxon>Glomeromycetes</taxon>
        <taxon>Diversisporales</taxon>
        <taxon>Gigasporaceae</taxon>
        <taxon>Gigaspora</taxon>
    </lineage>
</organism>
<keyword evidence="2 5" id="KW-0547">Nucleotide-binding</keyword>
<dbReference type="OrthoDB" id="7700243at2759"/>
<name>A0A397VH18_9GLOM</name>
<proteinExistence type="predicted"/>
<evidence type="ECO:0000256" key="1">
    <source>
        <dbReference type="ARBA" id="ARBA00022679"/>
    </source>
</evidence>
<keyword evidence="1" id="KW-0808">Transferase</keyword>
<dbReference type="STRING" id="44941.A0A397VH18"/>
<evidence type="ECO:0000256" key="2">
    <source>
        <dbReference type="ARBA" id="ARBA00022741"/>
    </source>
</evidence>
<keyword evidence="4 5" id="KW-0067">ATP-binding</keyword>
<dbReference type="Gene3D" id="1.10.510.10">
    <property type="entry name" value="Transferase(Phosphotransferase) domain 1"/>
    <property type="match status" value="1"/>
</dbReference>
<evidence type="ECO:0000256" key="3">
    <source>
        <dbReference type="ARBA" id="ARBA00022777"/>
    </source>
</evidence>
<dbReference type="GO" id="GO:0005524">
    <property type="term" value="F:ATP binding"/>
    <property type="evidence" value="ECO:0007669"/>
    <property type="project" value="UniProtKB-UniRule"/>
</dbReference>
<accession>A0A397VH18</accession>
<dbReference type="InterPro" id="IPR051681">
    <property type="entry name" value="Ser/Thr_Kinases-Pseudokinases"/>
</dbReference>
<gene>
    <name evidence="7" type="ORF">C2G38_2177585</name>
</gene>
<evidence type="ECO:0000259" key="6">
    <source>
        <dbReference type="PROSITE" id="PS50011"/>
    </source>
</evidence>
<evidence type="ECO:0000313" key="7">
    <source>
        <dbReference type="EMBL" id="RIB21098.1"/>
    </source>
</evidence>
<keyword evidence="3 7" id="KW-0418">Kinase</keyword>
<evidence type="ECO:0000313" key="8">
    <source>
        <dbReference type="Proteomes" id="UP000266673"/>
    </source>
</evidence>
<dbReference type="SUPFAM" id="SSF56112">
    <property type="entry name" value="Protein kinase-like (PK-like)"/>
    <property type="match status" value="1"/>
</dbReference>
<dbReference type="PROSITE" id="PS00107">
    <property type="entry name" value="PROTEIN_KINASE_ATP"/>
    <property type="match status" value="1"/>
</dbReference>
<sequence length="706" mass="82884">MSNSTNQSLSEFSDEYLRKIEEFSRGHNIRRFDYSQLNIIKAIGCGGSATVYKADFEEESYAVKSLKINIFMDEKTFRKIMRELGILHKISHPNIIKFYGISSDPIKKNFVMVLQFANSGSLRTYLQTKKKDGIYKITFTELGEIAKGIVNGLKYLHENEIIHRDLHSENILINEGKALVADFGKSREFDDDTPSSSKARGMIPYVDPQHLLEKAVANTPPEYVNLYKRSWSSDPDKRPTLSEILTELEKLSVVQKILEKGGIISRYFIQRLNIHVDNIDTKKNKTCWANNIPTTVITCIFNEAKKRLNIDLSELFRNNDMKLFDNLLNYSHDKEKNLKSIKQLILNWKFIPHPPRPKNQRLDEKILQIYPAEDGYENHEELRIIARAILICNNLINDWKEIGYHDIVYDINDLVIEEAFHMLFPSGQTTSYIMPSEERITQILQQLLGFGFKLTYSVIFDLIQFFEPKLNDIGERIFNFFILIQENDPRNLYSTQELRKDFFTKIVIEAIKPKSNFKNIESLKVIYKSIGLECEAVFMEAMMYHRDKSSFYANEKEKMIEHPYSNERIPNYKHLLFNSLYYEWIITEFSEDSELAVFSFNDILRTIISMDKFNQNTDEKVPSCTYDEICNVCKVYCDDKNFFSVSHLKLLKQVYHTEFLEPLFEFYLPELVELQVNFTIKDNKTLLKKKEILEWLNAIKIIYDDI</sequence>
<dbReference type="PROSITE" id="PS50011">
    <property type="entry name" value="PROTEIN_KINASE_DOM"/>
    <property type="match status" value="1"/>
</dbReference>
<dbReference type="PANTHER" id="PTHR44329:SF288">
    <property type="entry name" value="MITOGEN-ACTIVATED PROTEIN KINASE KINASE KINASE 20"/>
    <property type="match status" value="1"/>
</dbReference>
<dbReference type="InterPro" id="IPR000719">
    <property type="entry name" value="Prot_kinase_dom"/>
</dbReference>
<dbReference type="PANTHER" id="PTHR44329">
    <property type="entry name" value="SERINE/THREONINE-PROTEIN KINASE TNNI3K-RELATED"/>
    <property type="match status" value="1"/>
</dbReference>
<dbReference type="Proteomes" id="UP000266673">
    <property type="component" value="Unassembled WGS sequence"/>
</dbReference>
<dbReference type="InterPro" id="IPR011009">
    <property type="entry name" value="Kinase-like_dom_sf"/>
</dbReference>
<keyword evidence="8" id="KW-1185">Reference proteome</keyword>
<evidence type="ECO:0000256" key="4">
    <source>
        <dbReference type="ARBA" id="ARBA00022840"/>
    </source>
</evidence>
<reference evidence="7 8" key="1">
    <citation type="submission" date="2018-06" db="EMBL/GenBank/DDBJ databases">
        <title>Comparative genomics reveals the genomic features of Rhizophagus irregularis, R. cerebriforme, R. diaphanum and Gigaspora rosea, and their symbiotic lifestyle signature.</title>
        <authorList>
            <person name="Morin E."/>
            <person name="San Clemente H."/>
            <person name="Chen E.C.H."/>
            <person name="De La Providencia I."/>
            <person name="Hainaut M."/>
            <person name="Kuo A."/>
            <person name="Kohler A."/>
            <person name="Murat C."/>
            <person name="Tang N."/>
            <person name="Roy S."/>
            <person name="Loubradou J."/>
            <person name="Henrissat B."/>
            <person name="Grigoriev I.V."/>
            <person name="Corradi N."/>
            <person name="Roux C."/>
            <person name="Martin F.M."/>
        </authorList>
    </citation>
    <scope>NUCLEOTIDE SEQUENCE [LARGE SCALE GENOMIC DNA]</scope>
    <source>
        <strain evidence="7 8">DAOM 194757</strain>
    </source>
</reference>